<dbReference type="FunFam" id="3.40.30.10:FF:000034">
    <property type="entry name" value="glutathione S-transferase 1"/>
    <property type="match status" value="1"/>
</dbReference>
<proteinExistence type="inferred from homology"/>
<dbReference type="GO" id="GO:0006749">
    <property type="term" value="P:glutathione metabolic process"/>
    <property type="evidence" value="ECO:0007669"/>
    <property type="project" value="TreeGrafter"/>
</dbReference>
<dbReference type="GO" id="GO:0004364">
    <property type="term" value="F:glutathione transferase activity"/>
    <property type="evidence" value="ECO:0007669"/>
    <property type="project" value="TreeGrafter"/>
</dbReference>
<dbReference type="SFLD" id="SFLDG00358">
    <property type="entry name" value="Main_(cytGST)"/>
    <property type="match status" value="1"/>
</dbReference>
<dbReference type="SFLD" id="SFLDS00019">
    <property type="entry name" value="Glutathione_Transferase_(cytos"/>
    <property type="match status" value="1"/>
</dbReference>
<dbReference type="Gene3D" id="1.20.1050.10">
    <property type="match status" value="1"/>
</dbReference>
<dbReference type="PANTHER" id="PTHR43969:SF9">
    <property type="entry name" value="GLUTATHIONE S TRANSFERASE D10, ISOFORM A-RELATED"/>
    <property type="match status" value="1"/>
</dbReference>
<dbReference type="InterPro" id="IPR004045">
    <property type="entry name" value="Glutathione_S-Trfase_N"/>
</dbReference>
<comment type="subunit">
    <text evidence="1">Homodimer.</text>
</comment>
<evidence type="ECO:0000259" key="4">
    <source>
        <dbReference type="PROSITE" id="PS50405"/>
    </source>
</evidence>
<comment type="similarity">
    <text evidence="2">Belongs to the GST superfamily.</text>
</comment>
<dbReference type="Pfam" id="PF02798">
    <property type="entry name" value="GST_N"/>
    <property type="match status" value="1"/>
</dbReference>
<evidence type="ECO:0000256" key="2">
    <source>
        <dbReference type="RuleBase" id="RU003494"/>
    </source>
</evidence>
<gene>
    <name evidence="5" type="ORF">CEUTPL_LOCUS5648</name>
</gene>
<dbReference type="Proteomes" id="UP001152799">
    <property type="component" value="Chromosome 2"/>
</dbReference>
<dbReference type="CDD" id="cd03177">
    <property type="entry name" value="GST_C_Delta_Epsilon"/>
    <property type="match status" value="1"/>
</dbReference>
<dbReference type="PROSITE" id="PS50404">
    <property type="entry name" value="GST_NTER"/>
    <property type="match status" value="1"/>
</dbReference>
<evidence type="ECO:0008006" key="7">
    <source>
        <dbReference type="Google" id="ProtNLM"/>
    </source>
</evidence>
<dbReference type="SUPFAM" id="SSF52833">
    <property type="entry name" value="Thioredoxin-like"/>
    <property type="match status" value="1"/>
</dbReference>
<feature type="domain" description="GST C-terminal" evidence="4">
    <location>
        <begin position="88"/>
        <end position="213"/>
    </location>
</feature>
<evidence type="ECO:0000259" key="3">
    <source>
        <dbReference type="PROSITE" id="PS50404"/>
    </source>
</evidence>
<protein>
    <recommendedName>
        <fullName evidence="7">Glutathione S-transferase</fullName>
    </recommendedName>
</protein>
<dbReference type="InterPro" id="IPR040079">
    <property type="entry name" value="Glutathione_S-Trfase"/>
</dbReference>
<dbReference type="AlphaFoldDB" id="A0A9P0GJU8"/>
<dbReference type="InterPro" id="IPR010987">
    <property type="entry name" value="Glutathione-S-Trfase_C-like"/>
</dbReference>
<evidence type="ECO:0000313" key="6">
    <source>
        <dbReference type="Proteomes" id="UP001152799"/>
    </source>
</evidence>
<dbReference type="InterPro" id="IPR004046">
    <property type="entry name" value="GST_C"/>
</dbReference>
<dbReference type="PANTHER" id="PTHR43969">
    <property type="entry name" value="GLUTATHIONE S TRANSFERASE D10, ISOFORM A-RELATED"/>
    <property type="match status" value="1"/>
</dbReference>
<dbReference type="PROSITE" id="PS50405">
    <property type="entry name" value="GST_CTER"/>
    <property type="match status" value="1"/>
</dbReference>
<evidence type="ECO:0000256" key="1">
    <source>
        <dbReference type="ARBA" id="ARBA00011738"/>
    </source>
</evidence>
<evidence type="ECO:0000313" key="5">
    <source>
        <dbReference type="EMBL" id="CAH1126818.1"/>
    </source>
</evidence>
<dbReference type="OrthoDB" id="2309723at2759"/>
<feature type="domain" description="GST N-terminal" evidence="3">
    <location>
        <begin position="1"/>
        <end position="82"/>
    </location>
</feature>
<dbReference type="FunFam" id="1.20.1050.10:FF:000007">
    <property type="entry name" value="Glutathione S-transferase 1-1"/>
    <property type="match status" value="1"/>
</dbReference>
<dbReference type="CDD" id="cd03045">
    <property type="entry name" value="GST_N_Delta_Epsilon"/>
    <property type="match status" value="1"/>
</dbReference>
<dbReference type="SFLD" id="SFLDG01153">
    <property type="entry name" value="Main.4:_Theta-like"/>
    <property type="match status" value="1"/>
</dbReference>
<dbReference type="Pfam" id="PF00043">
    <property type="entry name" value="GST_C"/>
    <property type="match status" value="1"/>
</dbReference>
<dbReference type="InterPro" id="IPR036249">
    <property type="entry name" value="Thioredoxin-like_sf"/>
</dbReference>
<dbReference type="EMBL" id="OU892278">
    <property type="protein sequence ID" value="CAH1126818.1"/>
    <property type="molecule type" value="Genomic_DNA"/>
</dbReference>
<sequence>MTIDFYYLPGSAPCRSVLLTAKALGLELNLKRTNLMAGEHMTPEFLAINPQHTIPTIDDNGFRLWESRAIITYLVNAHGKDDSLYPKDPKKRAIVDQRLYFDIGTLYQRFADYYYPLYFAGVPLDPAKLEKINEALKFLDTFLEGQTYAAGDSLTVADLALVASISTFDVVGYDLAPYKNVTRWFNKIKTTAPGYKEANEDGCIEFKQLVDSLTKK</sequence>
<dbReference type="Gene3D" id="3.40.30.10">
    <property type="entry name" value="Glutaredoxin"/>
    <property type="match status" value="1"/>
</dbReference>
<reference evidence="5" key="1">
    <citation type="submission" date="2022-01" db="EMBL/GenBank/DDBJ databases">
        <authorList>
            <person name="King R."/>
        </authorList>
    </citation>
    <scope>NUCLEOTIDE SEQUENCE</scope>
</reference>
<accession>A0A9P0GJU8</accession>
<name>A0A9P0GJU8_9CUCU</name>
<dbReference type="SUPFAM" id="SSF47616">
    <property type="entry name" value="GST C-terminal domain-like"/>
    <property type="match status" value="1"/>
</dbReference>
<organism evidence="5 6">
    <name type="scientific">Ceutorhynchus assimilis</name>
    <name type="common">cabbage seed weevil</name>
    <dbReference type="NCBI Taxonomy" id="467358"/>
    <lineage>
        <taxon>Eukaryota</taxon>
        <taxon>Metazoa</taxon>
        <taxon>Ecdysozoa</taxon>
        <taxon>Arthropoda</taxon>
        <taxon>Hexapoda</taxon>
        <taxon>Insecta</taxon>
        <taxon>Pterygota</taxon>
        <taxon>Neoptera</taxon>
        <taxon>Endopterygota</taxon>
        <taxon>Coleoptera</taxon>
        <taxon>Polyphaga</taxon>
        <taxon>Cucujiformia</taxon>
        <taxon>Curculionidae</taxon>
        <taxon>Ceutorhynchinae</taxon>
        <taxon>Ceutorhynchus</taxon>
    </lineage>
</organism>
<keyword evidence="6" id="KW-1185">Reference proteome</keyword>
<dbReference type="InterPro" id="IPR036282">
    <property type="entry name" value="Glutathione-S-Trfase_C_sf"/>
</dbReference>